<comment type="caution">
    <text evidence="10">The sequence shown here is derived from an EMBL/GenBank/DDBJ whole genome shotgun (WGS) entry which is preliminary data.</text>
</comment>
<dbReference type="InterPro" id="IPR020846">
    <property type="entry name" value="MFS_dom"/>
</dbReference>
<name>A0A4U1DA42_9BACI</name>
<dbReference type="GO" id="GO:0005886">
    <property type="term" value="C:plasma membrane"/>
    <property type="evidence" value="ECO:0007669"/>
    <property type="project" value="UniProtKB-SubCell"/>
</dbReference>
<evidence type="ECO:0000313" key="10">
    <source>
        <dbReference type="EMBL" id="TKC19449.1"/>
    </source>
</evidence>
<keyword evidence="7 8" id="KW-0472">Membrane</keyword>
<dbReference type="Pfam" id="PF07690">
    <property type="entry name" value="MFS_1"/>
    <property type="match status" value="1"/>
</dbReference>
<dbReference type="GO" id="GO:0022857">
    <property type="term" value="F:transmembrane transporter activity"/>
    <property type="evidence" value="ECO:0007669"/>
    <property type="project" value="InterPro"/>
</dbReference>
<evidence type="ECO:0000256" key="1">
    <source>
        <dbReference type="ARBA" id="ARBA00004651"/>
    </source>
</evidence>
<organism evidence="10 11">
    <name type="scientific">Robertmurraya kyonggiensis</name>
    <dbReference type="NCBI Taxonomy" id="1037680"/>
    <lineage>
        <taxon>Bacteria</taxon>
        <taxon>Bacillati</taxon>
        <taxon>Bacillota</taxon>
        <taxon>Bacilli</taxon>
        <taxon>Bacillales</taxon>
        <taxon>Bacillaceae</taxon>
        <taxon>Robertmurraya</taxon>
    </lineage>
</organism>
<evidence type="ECO:0000256" key="8">
    <source>
        <dbReference type="SAM" id="Phobius"/>
    </source>
</evidence>
<feature type="transmembrane region" description="Helical" evidence="8">
    <location>
        <begin position="80"/>
        <end position="100"/>
    </location>
</feature>
<evidence type="ECO:0000256" key="2">
    <source>
        <dbReference type="ARBA" id="ARBA00008335"/>
    </source>
</evidence>
<protein>
    <submittedName>
        <fullName evidence="10">MFS transporter</fullName>
    </submittedName>
</protein>
<feature type="transmembrane region" description="Helical" evidence="8">
    <location>
        <begin position="397"/>
        <end position="418"/>
    </location>
</feature>
<dbReference type="AlphaFoldDB" id="A0A4U1DA42"/>
<evidence type="ECO:0000256" key="4">
    <source>
        <dbReference type="ARBA" id="ARBA00022475"/>
    </source>
</evidence>
<evidence type="ECO:0000256" key="7">
    <source>
        <dbReference type="ARBA" id="ARBA00023136"/>
    </source>
</evidence>
<gene>
    <name evidence="10" type="ORF">FA727_07885</name>
</gene>
<dbReference type="SUPFAM" id="SSF103473">
    <property type="entry name" value="MFS general substrate transporter"/>
    <property type="match status" value="1"/>
</dbReference>
<proteinExistence type="inferred from homology"/>
<keyword evidence="5 8" id="KW-0812">Transmembrane</keyword>
<feature type="transmembrane region" description="Helical" evidence="8">
    <location>
        <begin position="112"/>
        <end position="132"/>
    </location>
</feature>
<feature type="domain" description="Major facilitator superfamily (MFS) profile" evidence="9">
    <location>
        <begin position="43"/>
        <end position="419"/>
    </location>
</feature>
<feature type="transmembrane region" description="Helical" evidence="8">
    <location>
        <begin position="246"/>
        <end position="266"/>
    </location>
</feature>
<keyword evidence="3" id="KW-0813">Transport</keyword>
<dbReference type="InterPro" id="IPR011701">
    <property type="entry name" value="MFS"/>
</dbReference>
<keyword evidence="4" id="KW-1003">Cell membrane</keyword>
<sequence length="430" mass="47813">MMCTEMTCIVKVLKSIDRFKNGVSVMNQQLLSYEMNNSNFWKITIGLTLASTLNFANLYVTQPLLPLFTREFQISPTVASLAISLTTFSLVFALLFFGFLSDRIGRLVILKWTLILSIIPLFVIPLVPYFWWILIWRFITGVTIAGLPAVAIAYISEEISIQAQGLAVSFYIASNALGGMFGRVLSGHFADAFSWQAGFYTLGVFGLIVSFLCLWMLPKSKFFKRHNRSYKQDIAGMAVHLKNPKLAFAFLFGLMLQVAFSAVWTYLPFYLEREPFNLSIQIISLLYMTYFFGVIGSPLAGRLSTRNSLVTIIMFGLLIMLVGTVITSISQLVYVVCGLSLVCLGFFIVHSLVSAWVGTTATHHKSGATSFYLFSYYMGTTIGGTAVGGVWSQFGWFGVVAISVILPAISGLLFMTVARKKKTIVKEEVK</sequence>
<dbReference type="PANTHER" id="PTHR43271">
    <property type="entry name" value="BLL2771 PROTEIN"/>
    <property type="match status" value="1"/>
</dbReference>
<keyword evidence="11" id="KW-1185">Reference proteome</keyword>
<evidence type="ECO:0000256" key="5">
    <source>
        <dbReference type="ARBA" id="ARBA00022692"/>
    </source>
</evidence>
<comment type="subcellular location">
    <subcellularLocation>
        <location evidence="1">Cell membrane</location>
        <topology evidence="1">Multi-pass membrane protein</topology>
    </subcellularLocation>
</comment>
<feature type="transmembrane region" description="Helical" evidence="8">
    <location>
        <begin position="332"/>
        <end position="359"/>
    </location>
</feature>
<evidence type="ECO:0000256" key="6">
    <source>
        <dbReference type="ARBA" id="ARBA00022989"/>
    </source>
</evidence>
<feature type="transmembrane region" description="Helical" evidence="8">
    <location>
        <begin position="308"/>
        <end position="326"/>
    </location>
</feature>
<dbReference type="InterPro" id="IPR036259">
    <property type="entry name" value="MFS_trans_sf"/>
</dbReference>
<feature type="transmembrane region" description="Helical" evidence="8">
    <location>
        <begin position="278"/>
        <end position="296"/>
    </location>
</feature>
<dbReference type="Proteomes" id="UP000307756">
    <property type="component" value="Unassembled WGS sequence"/>
</dbReference>
<dbReference type="Gene3D" id="1.20.1250.20">
    <property type="entry name" value="MFS general substrate transporter like domains"/>
    <property type="match status" value="1"/>
</dbReference>
<dbReference type="EMBL" id="SWBM01000001">
    <property type="protein sequence ID" value="TKC19449.1"/>
    <property type="molecule type" value="Genomic_DNA"/>
</dbReference>
<dbReference type="PROSITE" id="PS50850">
    <property type="entry name" value="MFS"/>
    <property type="match status" value="1"/>
</dbReference>
<dbReference type="CDD" id="cd17324">
    <property type="entry name" value="MFS_NepI_like"/>
    <property type="match status" value="1"/>
</dbReference>
<keyword evidence="6 8" id="KW-1133">Transmembrane helix</keyword>
<evidence type="ECO:0000313" key="11">
    <source>
        <dbReference type="Proteomes" id="UP000307756"/>
    </source>
</evidence>
<evidence type="ECO:0000259" key="9">
    <source>
        <dbReference type="PROSITE" id="PS50850"/>
    </source>
</evidence>
<feature type="transmembrane region" description="Helical" evidence="8">
    <location>
        <begin position="138"/>
        <end position="156"/>
    </location>
</feature>
<evidence type="ECO:0000256" key="3">
    <source>
        <dbReference type="ARBA" id="ARBA00022448"/>
    </source>
</evidence>
<comment type="similarity">
    <text evidence="2">Belongs to the major facilitator superfamily.</text>
</comment>
<feature type="transmembrane region" description="Helical" evidence="8">
    <location>
        <begin position="371"/>
        <end position="391"/>
    </location>
</feature>
<accession>A0A4U1DA42</accession>
<dbReference type="PANTHER" id="PTHR43271:SF1">
    <property type="entry name" value="INNER MEMBRANE TRANSPORT PROTEIN YNFM"/>
    <property type="match status" value="1"/>
</dbReference>
<feature type="transmembrane region" description="Helical" evidence="8">
    <location>
        <begin position="197"/>
        <end position="217"/>
    </location>
</feature>
<feature type="transmembrane region" description="Helical" evidence="8">
    <location>
        <begin position="168"/>
        <end position="185"/>
    </location>
</feature>
<feature type="transmembrane region" description="Helical" evidence="8">
    <location>
        <begin position="40"/>
        <end position="60"/>
    </location>
</feature>
<reference evidence="10 11" key="1">
    <citation type="journal article" date="2011" name="J. Microbiol.">
        <title>Bacillus kyonggiensis sp. nov., isolated from soil of a lettuce field.</title>
        <authorList>
            <person name="Dong K."/>
            <person name="Lee S."/>
        </authorList>
    </citation>
    <scope>NUCLEOTIDE SEQUENCE [LARGE SCALE GENOMIC DNA]</scope>
    <source>
        <strain evidence="10 11">NB22</strain>
    </source>
</reference>